<accession>A0A2V2WE70</accession>
<dbReference type="VEuPathDB" id="TriTrypDB:TcCL_NonESM09723"/>
<name>A0A2V2WE70_TRYCR</name>
<organism evidence="2 3">
    <name type="scientific">Trypanosoma cruzi</name>
    <dbReference type="NCBI Taxonomy" id="5693"/>
    <lineage>
        <taxon>Eukaryota</taxon>
        <taxon>Discoba</taxon>
        <taxon>Euglenozoa</taxon>
        <taxon>Kinetoplastea</taxon>
        <taxon>Metakinetoplastina</taxon>
        <taxon>Trypanosomatida</taxon>
        <taxon>Trypanosomatidae</taxon>
        <taxon>Trypanosoma</taxon>
        <taxon>Schizotrypanum</taxon>
    </lineage>
</organism>
<keyword evidence="1" id="KW-1133">Transmembrane helix</keyword>
<dbReference type="VEuPathDB" id="TriTrypDB:C4B63_130g13"/>
<feature type="transmembrane region" description="Helical" evidence="1">
    <location>
        <begin position="46"/>
        <end position="64"/>
    </location>
</feature>
<dbReference type="EMBL" id="PRFC01000110">
    <property type="protein sequence ID" value="PWV06831.1"/>
    <property type="molecule type" value="Genomic_DNA"/>
</dbReference>
<dbReference type="Proteomes" id="UP000246078">
    <property type="component" value="Unassembled WGS sequence"/>
</dbReference>
<proteinExistence type="predicted"/>
<keyword evidence="1" id="KW-0472">Membrane</keyword>
<dbReference type="AlphaFoldDB" id="A0A2V2WE70"/>
<protein>
    <submittedName>
        <fullName evidence="2">Putative retrotransposon hot spot protein (RHS)</fullName>
    </submittedName>
</protein>
<dbReference type="VEuPathDB" id="TriTrypDB:TCDM_12509"/>
<evidence type="ECO:0000256" key="1">
    <source>
        <dbReference type="SAM" id="Phobius"/>
    </source>
</evidence>
<evidence type="ECO:0000313" key="3">
    <source>
        <dbReference type="Proteomes" id="UP000246078"/>
    </source>
</evidence>
<evidence type="ECO:0000313" key="2">
    <source>
        <dbReference type="EMBL" id="PWV06831.1"/>
    </source>
</evidence>
<gene>
    <name evidence="2" type="ORF">C3747_110g93</name>
</gene>
<keyword evidence="1" id="KW-0812">Transmembrane</keyword>
<dbReference type="VEuPathDB" id="TriTrypDB:C3747_110g93"/>
<reference evidence="2 3" key="1">
    <citation type="journal article" date="2018" name="Microb. Genom.">
        <title>Expanding an expanded genome: long-read sequencing of Trypanosoma cruzi.</title>
        <authorList>
            <person name="Berna L."/>
            <person name="Rodriguez M."/>
            <person name="Chiribao M.L."/>
            <person name="Parodi-Talice A."/>
            <person name="Pita S."/>
            <person name="Rijo G."/>
            <person name="Alvarez-Valin F."/>
            <person name="Robello C."/>
        </authorList>
    </citation>
    <scope>NUCLEOTIDE SEQUENCE [LARGE SCALE GENOMIC DNA]</scope>
    <source>
        <strain evidence="2 3">TCC</strain>
    </source>
</reference>
<feature type="transmembrane region" description="Helical" evidence="1">
    <location>
        <begin position="76"/>
        <end position="102"/>
    </location>
</feature>
<dbReference type="VEuPathDB" id="TriTrypDB:TcCLB.504109.200"/>
<dbReference type="VEuPathDB" id="TriTrypDB:ECC02_012120"/>
<comment type="caution">
    <text evidence="2">The sequence shown here is derived from an EMBL/GenBank/DDBJ whole genome shotgun (WGS) entry which is preliminary data.</text>
</comment>
<sequence length="165" mass="17732">MTPQQGICFHSGGVISVVLCIGNMNGECSKKGSVMVLLCCANCREFFIKHIICFFCFSVVWGITMMHRCCGVYDLGFLRVAAAPISPPTFVCLLSLCAHVLLSSVCGDGGATRVRTVASGMREQTLRAHHVVVVCSLQHCAGWLAPACRRCGGTCAFGFYRILCG</sequence>